<gene>
    <name evidence="2" type="ORF">PROFUN_02527</name>
</gene>
<protein>
    <submittedName>
        <fullName evidence="2">Uncharacterized protein</fullName>
    </submittedName>
</protein>
<evidence type="ECO:0000313" key="3">
    <source>
        <dbReference type="Proteomes" id="UP000241769"/>
    </source>
</evidence>
<name>A0A2P6MP77_9EUKA</name>
<feature type="region of interest" description="Disordered" evidence="1">
    <location>
        <begin position="132"/>
        <end position="165"/>
    </location>
</feature>
<dbReference type="EMBL" id="MDYQ01000599">
    <property type="protein sequence ID" value="PRP73518.1"/>
    <property type="molecule type" value="Genomic_DNA"/>
</dbReference>
<sequence length="185" mass="21368">MSVIAHTTSKDFILKDMPRTVGSRIDPRRCNFVRNKSIPWKILPESIRSSDFGQMIVQVLHSIGRFATTEDILASIQRHSNFHCPSLGLKRKITSILSHKNHTDLFRRVDTFNRQGQKRALWSLHFKHCDRDETTDTQSDSSLSDECTDSDDETTEEDTGSEAEEETLAILIMMNLRHLNKRRKL</sequence>
<comment type="caution">
    <text evidence="2">The sequence shown here is derived from an EMBL/GenBank/DDBJ whole genome shotgun (WGS) entry which is preliminary data.</text>
</comment>
<dbReference type="AlphaFoldDB" id="A0A2P6MP77"/>
<organism evidence="2 3">
    <name type="scientific">Planoprotostelium fungivorum</name>
    <dbReference type="NCBI Taxonomy" id="1890364"/>
    <lineage>
        <taxon>Eukaryota</taxon>
        <taxon>Amoebozoa</taxon>
        <taxon>Evosea</taxon>
        <taxon>Variosea</taxon>
        <taxon>Cavosteliida</taxon>
        <taxon>Cavosteliaceae</taxon>
        <taxon>Planoprotostelium</taxon>
    </lineage>
</organism>
<evidence type="ECO:0000313" key="2">
    <source>
        <dbReference type="EMBL" id="PRP73518.1"/>
    </source>
</evidence>
<evidence type="ECO:0000256" key="1">
    <source>
        <dbReference type="SAM" id="MobiDB-lite"/>
    </source>
</evidence>
<proteinExistence type="predicted"/>
<feature type="compositionally biased region" description="Acidic residues" evidence="1">
    <location>
        <begin position="146"/>
        <end position="165"/>
    </location>
</feature>
<reference evidence="2 3" key="1">
    <citation type="journal article" date="2018" name="Genome Biol. Evol.">
        <title>Multiple Roots of Fruiting Body Formation in Amoebozoa.</title>
        <authorList>
            <person name="Hillmann F."/>
            <person name="Forbes G."/>
            <person name="Novohradska S."/>
            <person name="Ferling I."/>
            <person name="Riege K."/>
            <person name="Groth M."/>
            <person name="Westermann M."/>
            <person name="Marz M."/>
            <person name="Spaller T."/>
            <person name="Winckler T."/>
            <person name="Schaap P."/>
            <person name="Glockner G."/>
        </authorList>
    </citation>
    <scope>NUCLEOTIDE SEQUENCE [LARGE SCALE GENOMIC DNA]</scope>
    <source>
        <strain evidence="2 3">Jena</strain>
    </source>
</reference>
<accession>A0A2P6MP77</accession>
<feature type="compositionally biased region" description="Low complexity" evidence="1">
    <location>
        <begin position="136"/>
        <end position="145"/>
    </location>
</feature>
<dbReference type="InParanoid" id="A0A2P6MP77"/>
<dbReference type="Proteomes" id="UP000241769">
    <property type="component" value="Unassembled WGS sequence"/>
</dbReference>
<keyword evidence="3" id="KW-1185">Reference proteome</keyword>